<keyword evidence="13" id="KW-1185">Reference proteome</keyword>
<organism evidence="12 13">
    <name type="scientific">Shimazuella alba</name>
    <dbReference type="NCBI Taxonomy" id="2690964"/>
    <lineage>
        <taxon>Bacteria</taxon>
        <taxon>Bacillati</taxon>
        <taxon>Bacillota</taxon>
        <taxon>Bacilli</taxon>
        <taxon>Bacillales</taxon>
        <taxon>Thermoactinomycetaceae</taxon>
        <taxon>Shimazuella</taxon>
    </lineage>
</organism>
<keyword evidence="6 10" id="KW-0464">Manganese</keyword>
<feature type="binding site" evidence="10">
    <location>
        <position position="325"/>
    </location>
    <ligand>
        <name>Mn(2+)</name>
        <dbReference type="ChEBI" id="CHEBI:29035"/>
        <label>2</label>
    </ligand>
</feature>
<evidence type="ECO:0000256" key="9">
    <source>
        <dbReference type="PIRSR" id="PIRSR601233-2"/>
    </source>
</evidence>
<evidence type="ECO:0000256" key="2">
    <source>
        <dbReference type="ARBA" id="ARBA00022723"/>
    </source>
</evidence>
<sequence>MTLLRDRLKEDDAMSYSHQIKLKNGKLQLYANPSIQSTLSPNVYQIANNQLQIPNQLFFSLTPDVHVNGETCIGTTAVWNLQDGFISPSIVGTDIGCGIRVHVTPLHKKDIADIRIRQKIVRYIEKFIPLTDQIPSHYRSLDLSDIIKNGLYALAPKFLTNRSFTHVEASSFKLNIDNLADIHPQSWIKAKHQLGTLGSGNHFIELQTVTIPDDKKELAAAWGLFEGQVIFLIHSGSRGWGKSLESHYTQDFAAAMKKRKLSSGKRSLLYLPISYPEAKKYFHLMASAMNYALVNRQLIAFGVENALKQIYGSEMKSTLLYDLMHNYALVEEYQNKQYLVHRKGTTKALPANHQNNPAAYRSTGHPALIPGSMGTPSYIMVGEKEAEKNFYSICHGAGRIFSSHEKTESTNMQEKNNTLSLNEKEFVVLNQWTKERIQEESPSTYKEVDQVIDTIVGAKLASVVAKCKPMAVIKAR</sequence>
<dbReference type="RefSeq" id="WP_160801744.1">
    <property type="nucleotide sequence ID" value="NZ_WUUL01000007.1"/>
</dbReference>
<protein>
    <recommendedName>
        <fullName evidence="11">tRNA-splicing ligase RtcB</fullName>
        <ecNumber evidence="11">6.5.1.-</ecNumber>
    </recommendedName>
</protein>
<reference evidence="12 13" key="1">
    <citation type="submission" date="2019-12" db="EMBL/GenBank/DDBJ databases">
        <title>Whole-genome analyses of novel actinobacteria.</title>
        <authorList>
            <person name="Sahin N."/>
            <person name="Saygin H."/>
        </authorList>
    </citation>
    <scope>NUCLEOTIDE SEQUENCE [LARGE SCALE GENOMIC DNA]</scope>
    <source>
        <strain evidence="12 13">KC615</strain>
    </source>
</reference>
<evidence type="ECO:0000256" key="11">
    <source>
        <dbReference type="RuleBase" id="RU371113"/>
    </source>
</evidence>
<dbReference type="EC" id="6.5.1.-" evidence="11"/>
<dbReference type="SUPFAM" id="SSF103365">
    <property type="entry name" value="Hypothetical protein PH1602"/>
    <property type="match status" value="1"/>
</dbReference>
<dbReference type="GO" id="GO:0005525">
    <property type="term" value="F:GTP binding"/>
    <property type="evidence" value="ECO:0007669"/>
    <property type="project" value="UniProtKB-KW"/>
</dbReference>
<keyword evidence="5 9" id="KW-0342">GTP-binding</keyword>
<evidence type="ECO:0000256" key="4">
    <source>
        <dbReference type="ARBA" id="ARBA00022800"/>
    </source>
</evidence>
<comment type="caution">
    <text evidence="12">The sequence shown here is derived from an EMBL/GenBank/DDBJ whole genome shotgun (WGS) entry which is preliminary data.</text>
</comment>
<comment type="cofactor">
    <cofactor evidence="10 11">
        <name>Mn(2+)</name>
        <dbReference type="ChEBI" id="CHEBI:29035"/>
    </cofactor>
    <text evidence="10 11">Binds 2 manganese ions per subunit.</text>
</comment>
<gene>
    <name evidence="11" type="primary">rtcB</name>
    <name evidence="12" type="ORF">GSM42_11815</name>
</gene>
<evidence type="ECO:0000256" key="10">
    <source>
        <dbReference type="PIRSR" id="PIRSR601233-3"/>
    </source>
</evidence>
<keyword evidence="4" id="KW-0692">RNA repair</keyword>
<dbReference type="EMBL" id="WUUL01000007">
    <property type="protein sequence ID" value="MXQ54386.1"/>
    <property type="molecule type" value="Genomic_DNA"/>
</dbReference>
<feature type="binding site" evidence="9">
    <location>
        <begin position="325"/>
        <end position="326"/>
    </location>
    <ligand>
        <name>GMP</name>
        <dbReference type="ChEBI" id="CHEBI:58115"/>
    </ligand>
</feature>
<feature type="binding site" evidence="9">
    <location>
        <begin position="395"/>
        <end position="398"/>
    </location>
    <ligand>
        <name>GMP</name>
        <dbReference type="ChEBI" id="CHEBI:58115"/>
    </ligand>
</feature>
<dbReference type="PANTHER" id="PTHR11118:SF1">
    <property type="entry name" value="RNA-SPLICING LIGASE RTCB HOMOLOG"/>
    <property type="match status" value="1"/>
</dbReference>
<dbReference type="InterPro" id="IPR001233">
    <property type="entry name" value="RtcB"/>
</dbReference>
<feature type="binding site" evidence="10">
    <location>
        <position position="202"/>
    </location>
    <ligand>
        <name>Mn(2+)</name>
        <dbReference type="ChEBI" id="CHEBI:29035"/>
        <label>1</label>
    </ligand>
</feature>
<dbReference type="GO" id="GO:0170057">
    <property type="term" value="F:RNA ligase (GTP) activity"/>
    <property type="evidence" value="ECO:0007669"/>
    <property type="project" value="UniProtKB-EC"/>
</dbReference>
<dbReference type="InterPro" id="IPR036025">
    <property type="entry name" value="RtcB-like_sf"/>
</dbReference>
<dbReference type="GO" id="GO:0003972">
    <property type="term" value="F:RNA ligase (ATP) activity"/>
    <property type="evidence" value="ECO:0007669"/>
    <property type="project" value="TreeGrafter"/>
</dbReference>
<feature type="binding site" evidence="9">
    <location>
        <begin position="370"/>
        <end position="373"/>
    </location>
    <ligand>
        <name>GMP</name>
        <dbReference type="ChEBI" id="CHEBI:58115"/>
    </ligand>
</feature>
<keyword evidence="3 9" id="KW-0547">Nucleotide-binding</keyword>
<comment type="subunit">
    <text evidence="11">Monomer.</text>
</comment>
<dbReference type="GO" id="GO:0046872">
    <property type="term" value="F:metal ion binding"/>
    <property type="evidence" value="ECO:0007669"/>
    <property type="project" value="UniProtKB-UniRule"/>
</dbReference>
<accession>A0A6I4VX00</accession>
<feature type="binding site" evidence="10">
    <location>
        <position position="94"/>
    </location>
    <ligand>
        <name>Mn(2+)</name>
        <dbReference type="ChEBI" id="CHEBI:29035"/>
        <label>1</label>
    </ligand>
</feature>
<evidence type="ECO:0000256" key="3">
    <source>
        <dbReference type="ARBA" id="ARBA00022741"/>
    </source>
</evidence>
<comment type="catalytic activity">
    <reaction evidence="7">
        <text>a 3'-end 3'-phospho-ribonucleotide-RNA + a 5'-end dephospho-ribonucleoside-RNA + GTP = a ribonucleotidyl-ribonucleotide-RNA + GMP + diphosphate</text>
        <dbReference type="Rhea" id="RHEA:68076"/>
        <dbReference type="Rhea" id="RHEA-COMP:10463"/>
        <dbReference type="Rhea" id="RHEA-COMP:13936"/>
        <dbReference type="Rhea" id="RHEA-COMP:17355"/>
        <dbReference type="ChEBI" id="CHEBI:33019"/>
        <dbReference type="ChEBI" id="CHEBI:37565"/>
        <dbReference type="ChEBI" id="CHEBI:58115"/>
        <dbReference type="ChEBI" id="CHEBI:83062"/>
        <dbReference type="ChEBI" id="CHEBI:138284"/>
        <dbReference type="ChEBI" id="CHEBI:173118"/>
        <dbReference type="EC" id="6.5.1.8"/>
    </reaction>
</comment>
<feature type="binding site" evidence="9">
    <location>
        <position position="474"/>
    </location>
    <ligand>
        <name>GMP</name>
        <dbReference type="ChEBI" id="CHEBI:58115"/>
    </ligand>
</feature>
<keyword evidence="2 10" id="KW-0479">Metal-binding</keyword>
<evidence type="ECO:0000256" key="5">
    <source>
        <dbReference type="ARBA" id="ARBA00023134"/>
    </source>
</evidence>
<feature type="binding site" evidence="9">
    <location>
        <position position="377"/>
    </location>
    <ligand>
        <name>GMP</name>
        <dbReference type="ChEBI" id="CHEBI:58115"/>
    </ligand>
</feature>
<dbReference type="GO" id="GO:0006396">
    <property type="term" value="P:RNA processing"/>
    <property type="evidence" value="ECO:0007669"/>
    <property type="project" value="InterPro"/>
</dbReference>
<comment type="similarity">
    <text evidence="11">Belongs to the RtcB family.</text>
</comment>
<feature type="active site" description="GMP-histidine intermediate" evidence="8">
    <location>
        <position position="395"/>
    </location>
</feature>
<evidence type="ECO:0000256" key="8">
    <source>
        <dbReference type="PIRSR" id="PIRSR601233-1"/>
    </source>
</evidence>
<feature type="binding site" evidence="10">
    <location>
        <position position="234"/>
    </location>
    <ligand>
        <name>Mn(2+)</name>
        <dbReference type="ChEBI" id="CHEBI:29035"/>
        <label>2</label>
    </ligand>
</feature>
<dbReference type="AlphaFoldDB" id="A0A6I4VX00"/>
<keyword evidence="1 11" id="KW-0436">Ligase</keyword>
<feature type="binding site" evidence="9">
    <location>
        <begin position="201"/>
        <end position="205"/>
    </location>
    <ligand>
        <name>GMP</name>
        <dbReference type="ChEBI" id="CHEBI:58115"/>
    </ligand>
</feature>
<evidence type="ECO:0000256" key="7">
    <source>
        <dbReference type="ARBA" id="ARBA00047746"/>
    </source>
</evidence>
<dbReference type="Pfam" id="PF01139">
    <property type="entry name" value="RtcB"/>
    <property type="match status" value="1"/>
</dbReference>
<dbReference type="GO" id="GO:0042245">
    <property type="term" value="P:RNA repair"/>
    <property type="evidence" value="ECO:0007669"/>
    <property type="project" value="UniProtKB-KW"/>
</dbReference>
<dbReference type="Gene3D" id="3.90.1860.10">
    <property type="entry name" value="tRNA-splicing ligase RtcB"/>
    <property type="match status" value="1"/>
</dbReference>
<dbReference type="PANTHER" id="PTHR11118">
    <property type="entry name" value="RNA-SPLICING LIGASE RTCB HOMOLOG"/>
    <property type="match status" value="1"/>
</dbReference>
<proteinExistence type="inferred from homology"/>
<evidence type="ECO:0000256" key="1">
    <source>
        <dbReference type="ARBA" id="ARBA00022598"/>
    </source>
</evidence>
<name>A0A6I4VX00_9BACL</name>
<evidence type="ECO:0000313" key="12">
    <source>
        <dbReference type="EMBL" id="MXQ54386.1"/>
    </source>
</evidence>
<dbReference type="Proteomes" id="UP000430692">
    <property type="component" value="Unassembled WGS sequence"/>
</dbReference>
<evidence type="ECO:0000256" key="6">
    <source>
        <dbReference type="ARBA" id="ARBA00023211"/>
    </source>
</evidence>
<evidence type="ECO:0000313" key="13">
    <source>
        <dbReference type="Proteomes" id="UP000430692"/>
    </source>
</evidence>